<feature type="transmembrane region" description="Helical" evidence="7">
    <location>
        <begin position="200"/>
        <end position="219"/>
    </location>
</feature>
<feature type="transmembrane region" description="Helical" evidence="7">
    <location>
        <begin position="110"/>
        <end position="131"/>
    </location>
</feature>
<accession>A0ABS6BWW1</accession>
<evidence type="ECO:0000259" key="8">
    <source>
        <dbReference type="PROSITE" id="PS50850"/>
    </source>
</evidence>
<gene>
    <name evidence="9" type="ORF">KPL37_13785</name>
</gene>
<keyword evidence="3" id="KW-1003">Cell membrane</keyword>
<dbReference type="NCBIfam" id="TIGR00711">
    <property type="entry name" value="efflux_EmrB"/>
    <property type="match status" value="1"/>
</dbReference>
<feature type="transmembrane region" description="Helical" evidence="7">
    <location>
        <begin position="333"/>
        <end position="352"/>
    </location>
</feature>
<dbReference type="EMBL" id="JAHLDV010000036">
    <property type="protein sequence ID" value="MBU3160812.1"/>
    <property type="molecule type" value="Genomic_DNA"/>
</dbReference>
<proteinExistence type="predicted"/>
<feature type="transmembrane region" description="Helical" evidence="7">
    <location>
        <begin position="405"/>
        <end position="422"/>
    </location>
</feature>
<evidence type="ECO:0000256" key="7">
    <source>
        <dbReference type="SAM" id="Phobius"/>
    </source>
</evidence>
<feature type="domain" description="Major facilitator superfamily (MFS) profile" evidence="8">
    <location>
        <begin position="15"/>
        <end position="464"/>
    </location>
</feature>
<keyword evidence="4 7" id="KW-0812">Transmembrane</keyword>
<feature type="transmembrane region" description="Helical" evidence="7">
    <location>
        <begin position="138"/>
        <end position="157"/>
    </location>
</feature>
<dbReference type="Proteomes" id="UP000776252">
    <property type="component" value="Unassembled WGS sequence"/>
</dbReference>
<feature type="transmembrane region" description="Helical" evidence="7">
    <location>
        <begin position="442"/>
        <end position="460"/>
    </location>
</feature>
<name>A0ABS6BWW1_9CLOT</name>
<feature type="transmembrane region" description="Helical" evidence="7">
    <location>
        <begin position="53"/>
        <end position="74"/>
    </location>
</feature>
<organism evidence="9 10">
    <name type="scientific">Clostridium frigoris</name>
    <dbReference type="NCBI Taxonomy" id="205327"/>
    <lineage>
        <taxon>Bacteria</taxon>
        <taxon>Bacillati</taxon>
        <taxon>Bacillota</taxon>
        <taxon>Clostridia</taxon>
        <taxon>Eubacteriales</taxon>
        <taxon>Clostridiaceae</taxon>
        <taxon>Clostridium</taxon>
    </lineage>
</organism>
<dbReference type="PROSITE" id="PS50850">
    <property type="entry name" value="MFS"/>
    <property type="match status" value="1"/>
</dbReference>
<evidence type="ECO:0000256" key="5">
    <source>
        <dbReference type="ARBA" id="ARBA00022989"/>
    </source>
</evidence>
<dbReference type="Pfam" id="PF07690">
    <property type="entry name" value="MFS_1"/>
    <property type="match status" value="1"/>
</dbReference>
<keyword evidence="10" id="KW-1185">Reference proteome</keyword>
<comment type="caution">
    <text evidence="9">The sequence shown here is derived from an EMBL/GenBank/DDBJ whole genome shotgun (WGS) entry which is preliminary data.</text>
</comment>
<dbReference type="PANTHER" id="PTHR42718:SF24">
    <property type="entry name" value="MAJOR FACILITATOR SUPERFAMILY (MFS) PROFILE DOMAIN-CONTAINING PROTEIN"/>
    <property type="match status" value="1"/>
</dbReference>
<feature type="transmembrane region" description="Helical" evidence="7">
    <location>
        <begin position="358"/>
        <end position="384"/>
    </location>
</feature>
<dbReference type="PANTHER" id="PTHR42718">
    <property type="entry name" value="MAJOR FACILITATOR SUPERFAMILY MULTIDRUG TRANSPORTER MFSC"/>
    <property type="match status" value="1"/>
</dbReference>
<feature type="transmembrane region" description="Helical" evidence="7">
    <location>
        <begin position="12"/>
        <end position="33"/>
    </location>
</feature>
<dbReference type="InterPro" id="IPR004638">
    <property type="entry name" value="EmrB-like"/>
</dbReference>
<keyword evidence="2" id="KW-0813">Transport</keyword>
<dbReference type="InterPro" id="IPR020846">
    <property type="entry name" value="MFS_dom"/>
</dbReference>
<feature type="transmembrane region" description="Helical" evidence="7">
    <location>
        <begin position="267"/>
        <end position="293"/>
    </location>
</feature>
<evidence type="ECO:0000256" key="6">
    <source>
        <dbReference type="ARBA" id="ARBA00023136"/>
    </source>
</evidence>
<feature type="transmembrane region" description="Helical" evidence="7">
    <location>
        <begin position="81"/>
        <end position="98"/>
    </location>
</feature>
<evidence type="ECO:0000256" key="3">
    <source>
        <dbReference type="ARBA" id="ARBA00022475"/>
    </source>
</evidence>
<dbReference type="InterPro" id="IPR011701">
    <property type="entry name" value="MFS"/>
</dbReference>
<keyword evidence="6 7" id="KW-0472">Membrane</keyword>
<comment type="subcellular location">
    <subcellularLocation>
        <location evidence="1">Cell membrane</location>
        <topology evidence="1">Multi-pass membrane protein</topology>
    </subcellularLocation>
</comment>
<evidence type="ECO:0000313" key="9">
    <source>
        <dbReference type="EMBL" id="MBU3160812.1"/>
    </source>
</evidence>
<evidence type="ECO:0000256" key="2">
    <source>
        <dbReference type="ARBA" id="ARBA00022448"/>
    </source>
</evidence>
<feature type="transmembrane region" description="Helical" evidence="7">
    <location>
        <begin position="225"/>
        <end position="246"/>
    </location>
</feature>
<feature type="transmembrane region" description="Helical" evidence="7">
    <location>
        <begin position="299"/>
        <end position="321"/>
    </location>
</feature>
<evidence type="ECO:0000256" key="4">
    <source>
        <dbReference type="ARBA" id="ARBA00022692"/>
    </source>
</evidence>
<sequence>MILVKVISKKERNIIVTIVIVGSFLSLLSQTVLTAALPSIMKDFKVDANIGQWLTTIYLLVLGITIPTTGYLVNRFSTRRLYLSAMGLFFIGCIFSIFAPTFNLMIASRIIQAMGAGILVQLVQFVILQLYPIESRGAAMGIIGITVGFAPSIGPTLSGFAIDAFGWRSLFYILASISILDIVAAFLLLKNVGQTKKDKLDIRSLILSTLGFGGLLISFSNQGSYGWINPITYGPLIVGVISLIIFTRIQINSKTPFLELRVFKTSVFTVSTILTCIIYAAMMSATILLAIYIQSVRGYSAVNSGLIMLPGALFLALLSPTTGRILDKHGPRILCIVGMSMLGIGTYAFSYLGENTSVIYVSIMYCFREIGLVMILSPLTTWGINSLDNKHIAHGAVINNTLRQVSGAIGSAIFITVMTNAVKHSRQSSAILASIHGINVSFRMSSILIAVGLVGIVLYVKDGRSKDKIVDFGNCTTESNE</sequence>
<protein>
    <submittedName>
        <fullName evidence="9">Multidrug efflux MFS transporter</fullName>
    </submittedName>
</protein>
<evidence type="ECO:0000313" key="10">
    <source>
        <dbReference type="Proteomes" id="UP000776252"/>
    </source>
</evidence>
<evidence type="ECO:0000256" key="1">
    <source>
        <dbReference type="ARBA" id="ARBA00004651"/>
    </source>
</evidence>
<dbReference type="CDD" id="cd17503">
    <property type="entry name" value="MFS_LmrB_MDR_like"/>
    <property type="match status" value="1"/>
</dbReference>
<feature type="transmembrane region" description="Helical" evidence="7">
    <location>
        <begin position="169"/>
        <end position="188"/>
    </location>
</feature>
<reference evidence="9 10" key="1">
    <citation type="submission" date="2021-06" db="EMBL/GenBank/DDBJ databases">
        <title>Clostridia strains as spoilage organisms.</title>
        <authorList>
            <person name="Wambui J."/>
            <person name="Stephan R."/>
            <person name="Stevens M.J.A."/>
        </authorList>
    </citation>
    <scope>NUCLEOTIDE SEQUENCE [LARGE SCALE GENOMIC DNA]</scope>
    <source>
        <strain evidence="9 10">DSM 14204</strain>
    </source>
</reference>
<keyword evidence="5 7" id="KW-1133">Transmembrane helix</keyword>